<dbReference type="SUPFAM" id="SSF57959">
    <property type="entry name" value="Leucine zipper domain"/>
    <property type="match status" value="1"/>
</dbReference>
<feature type="compositionally biased region" description="Polar residues" evidence="1">
    <location>
        <begin position="118"/>
        <end position="136"/>
    </location>
</feature>
<feature type="region of interest" description="Disordered" evidence="1">
    <location>
        <begin position="97"/>
        <end position="152"/>
    </location>
</feature>
<sequence length="416" mass="46214">MRQAAKRKDGDVKKRRERNRQAQHDFRQRRQAAEEAQRRRIQQLENTIEEMSNVFIGFCDEMIGAEETARQPKLMARLQRSTAHVLLLARSVVNADEDNTTREKGNERDDGKQKDGYQINQVDQKIANSNSSQASSCHGPPSTDNAFVESADAGVSSTSEVETWDLMNTELGSGLDSSKPFVGRYWPPTPPHGLTTNFFSLRLVEVTLSQACLYLSGDLYIRDEDLERAFGSSLRLHTREQLVADWRWLLGPGKNQMYQATGIDWDTTYATRPTSNWGLFGPFPRNANYEGNGTSTASEHSRDEDLRPEFLTAIGVQEQLESLGAKVLGSDTMELSISELGLRETNTASSYSTHSASQPTRTPRAAGSAALIVQLSTSLLAANLSYVARCLEKGPVYPRHEVARAVEASVILAREG</sequence>
<accession>A0A9P9EFV9</accession>
<comment type="caution">
    <text evidence="2">The sequence shown here is derived from an EMBL/GenBank/DDBJ whole genome shotgun (WGS) entry which is preliminary data.</text>
</comment>
<evidence type="ECO:0000313" key="3">
    <source>
        <dbReference type="Proteomes" id="UP000717696"/>
    </source>
</evidence>
<protein>
    <recommendedName>
        <fullName evidence="4">BZIP domain-containing protein</fullName>
    </recommendedName>
</protein>
<evidence type="ECO:0000313" key="2">
    <source>
        <dbReference type="EMBL" id="KAH7136718.1"/>
    </source>
</evidence>
<evidence type="ECO:0000256" key="1">
    <source>
        <dbReference type="SAM" id="MobiDB-lite"/>
    </source>
</evidence>
<dbReference type="InterPro" id="IPR046347">
    <property type="entry name" value="bZIP_sf"/>
</dbReference>
<dbReference type="PANTHER" id="PTHR40618:SF1">
    <property type="entry name" value="B-ZIP TRANSCRIPTION FACTOR (EUROFUNG)"/>
    <property type="match status" value="1"/>
</dbReference>
<dbReference type="GO" id="GO:0003700">
    <property type="term" value="F:DNA-binding transcription factor activity"/>
    <property type="evidence" value="ECO:0007669"/>
    <property type="project" value="InterPro"/>
</dbReference>
<dbReference type="EMBL" id="JAGMUU010000016">
    <property type="protein sequence ID" value="KAH7136718.1"/>
    <property type="molecule type" value="Genomic_DNA"/>
</dbReference>
<dbReference type="CDD" id="cd14686">
    <property type="entry name" value="bZIP"/>
    <property type="match status" value="1"/>
</dbReference>
<reference evidence="2" key="1">
    <citation type="journal article" date="2021" name="Nat. Commun.">
        <title>Genetic determinants of endophytism in the Arabidopsis root mycobiome.</title>
        <authorList>
            <person name="Mesny F."/>
            <person name="Miyauchi S."/>
            <person name="Thiergart T."/>
            <person name="Pickel B."/>
            <person name="Atanasova L."/>
            <person name="Karlsson M."/>
            <person name="Huettel B."/>
            <person name="Barry K.W."/>
            <person name="Haridas S."/>
            <person name="Chen C."/>
            <person name="Bauer D."/>
            <person name="Andreopoulos W."/>
            <person name="Pangilinan J."/>
            <person name="LaButti K."/>
            <person name="Riley R."/>
            <person name="Lipzen A."/>
            <person name="Clum A."/>
            <person name="Drula E."/>
            <person name="Henrissat B."/>
            <person name="Kohler A."/>
            <person name="Grigoriev I.V."/>
            <person name="Martin F.M."/>
            <person name="Hacquard S."/>
        </authorList>
    </citation>
    <scope>NUCLEOTIDE SEQUENCE</scope>
    <source>
        <strain evidence="2">MPI-CAGE-AT-0021</strain>
    </source>
</reference>
<evidence type="ECO:0008006" key="4">
    <source>
        <dbReference type="Google" id="ProtNLM"/>
    </source>
</evidence>
<name>A0A9P9EFV9_9HYPO</name>
<dbReference type="PANTHER" id="PTHR40618">
    <property type="entry name" value="B-ZIP TRANSCRIPTION FACTOR (EUROFUNG)-RELATED"/>
    <property type="match status" value="1"/>
</dbReference>
<feature type="region of interest" description="Disordered" evidence="1">
    <location>
        <begin position="1"/>
        <end position="36"/>
    </location>
</feature>
<gene>
    <name evidence="2" type="ORF">B0J13DRAFT_609600</name>
</gene>
<organism evidence="2 3">
    <name type="scientific">Dactylonectria estremocensis</name>
    <dbReference type="NCBI Taxonomy" id="1079267"/>
    <lineage>
        <taxon>Eukaryota</taxon>
        <taxon>Fungi</taxon>
        <taxon>Dikarya</taxon>
        <taxon>Ascomycota</taxon>
        <taxon>Pezizomycotina</taxon>
        <taxon>Sordariomycetes</taxon>
        <taxon>Hypocreomycetidae</taxon>
        <taxon>Hypocreales</taxon>
        <taxon>Nectriaceae</taxon>
        <taxon>Dactylonectria</taxon>
    </lineage>
</organism>
<dbReference type="OrthoDB" id="3555317at2759"/>
<dbReference type="Proteomes" id="UP000717696">
    <property type="component" value="Unassembled WGS sequence"/>
</dbReference>
<proteinExistence type="predicted"/>
<feature type="compositionally biased region" description="Basic and acidic residues" evidence="1">
    <location>
        <begin position="99"/>
        <end position="115"/>
    </location>
</feature>
<keyword evidence="3" id="KW-1185">Reference proteome</keyword>
<dbReference type="AlphaFoldDB" id="A0A9P9EFV9"/>